<dbReference type="Pfam" id="PF00132">
    <property type="entry name" value="Hexapep"/>
    <property type="match status" value="1"/>
</dbReference>
<dbReference type="GO" id="GO:0016740">
    <property type="term" value="F:transferase activity"/>
    <property type="evidence" value="ECO:0007669"/>
    <property type="project" value="UniProtKB-KW"/>
</dbReference>
<dbReference type="RefSeq" id="WP_038565074.1">
    <property type="nucleotide sequence ID" value="NZ_CP008876.1"/>
</dbReference>
<evidence type="ECO:0000313" key="1">
    <source>
        <dbReference type="EMBL" id="AIF68263.1"/>
    </source>
</evidence>
<dbReference type="PANTHER" id="PTHR13061:SF29">
    <property type="entry name" value="GAMMA CARBONIC ANHYDRASE-LIKE 1, MITOCHONDRIAL-RELATED"/>
    <property type="match status" value="1"/>
</dbReference>
<dbReference type="CDD" id="cd04645">
    <property type="entry name" value="LbH_gamma_CA_like"/>
    <property type="match status" value="1"/>
</dbReference>
<dbReference type="HOGENOM" id="CLU_064827_4_1_9"/>
<reference evidence="2 4" key="2">
    <citation type="submission" date="2016-10" db="EMBL/GenBank/DDBJ databases">
        <authorList>
            <person name="Varghese N."/>
            <person name="Submissions S."/>
        </authorList>
    </citation>
    <scope>NUCLEOTIDE SEQUENCE [LARGE SCALE GENOMIC DNA]</scope>
    <source>
        <strain evidence="2 4">DSM 21619</strain>
    </source>
</reference>
<dbReference type="OrthoDB" id="9803036at2"/>
<protein>
    <submittedName>
        <fullName evidence="1 2">Transferase</fullName>
    </submittedName>
</protein>
<sequence>MIYEYDKKRPHVHKEAYVAPDAVITGDVTIKKDASIWFKTVIRGDVSPVIIGEGANVQDLCVLHQSPDLPLIIKQGATIGHQVTLHSCTIGKNSLVGMGSLVLDGAVIEDGAYVGAGSLVPPGKTIPSGKLAFGRPAKVIRDLTEADFQDMERIRMEYIKKSKQYKETI</sequence>
<dbReference type="InterPro" id="IPR047324">
    <property type="entry name" value="LbH_gamma_CA-like"/>
</dbReference>
<gene>
    <name evidence="1" type="ORF">GZ22_17580</name>
    <name evidence="2" type="ORF">SAMN04489762_1546</name>
</gene>
<keyword evidence="1" id="KW-0808">Transferase</keyword>
<dbReference type="InterPro" id="IPR001451">
    <property type="entry name" value="Hexapep"/>
</dbReference>
<dbReference type="SUPFAM" id="SSF51161">
    <property type="entry name" value="Trimeric LpxA-like enzymes"/>
    <property type="match status" value="1"/>
</dbReference>
<dbReference type="KEGG" id="tap:GZ22_17580"/>
<dbReference type="PANTHER" id="PTHR13061">
    <property type="entry name" value="DYNACTIN SUBUNIT P25"/>
    <property type="match status" value="1"/>
</dbReference>
<evidence type="ECO:0000313" key="2">
    <source>
        <dbReference type="EMBL" id="SEN14323.1"/>
    </source>
</evidence>
<dbReference type="InterPro" id="IPR011004">
    <property type="entry name" value="Trimer_LpxA-like_sf"/>
</dbReference>
<reference evidence="1 3" key="1">
    <citation type="submission" date="2014-07" db="EMBL/GenBank/DDBJ databases">
        <title>Complete genome sequence of a moderately halophilic bacterium Terribacillus aidingensis MP602, isolated from Cryptomeria fortunei in Tianmu mountain in China.</title>
        <authorList>
            <person name="Wang Y."/>
            <person name="Lu P."/>
            <person name="Zhang L."/>
        </authorList>
    </citation>
    <scope>NUCLEOTIDE SEQUENCE [LARGE SCALE GENOMIC DNA]</scope>
    <source>
        <strain evidence="1 3">MP602</strain>
    </source>
</reference>
<dbReference type="Proteomes" id="UP000199735">
    <property type="component" value="Unassembled WGS sequence"/>
</dbReference>
<dbReference type="Proteomes" id="UP000027980">
    <property type="component" value="Chromosome"/>
</dbReference>
<dbReference type="EMBL" id="FOCD01000002">
    <property type="protein sequence ID" value="SEN14323.1"/>
    <property type="molecule type" value="Genomic_DNA"/>
</dbReference>
<proteinExistence type="predicted"/>
<dbReference type="AlphaFoldDB" id="A0A075LUY9"/>
<dbReference type="EMBL" id="CP008876">
    <property type="protein sequence ID" value="AIF68263.1"/>
    <property type="molecule type" value="Genomic_DNA"/>
</dbReference>
<evidence type="ECO:0000313" key="4">
    <source>
        <dbReference type="Proteomes" id="UP000199735"/>
    </source>
</evidence>
<dbReference type="Gene3D" id="2.160.10.10">
    <property type="entry name" value="Hexapeptide repeat proteins"/>
    <property type="match status" value="1"/>
</dbReference>
<accession>A0A075LUY9</accession>
<organism evidence="1 3">
    <name type="scientific">Terribacillus saccharophilus</name>
    <dbReference type="NCBI Taxonomy" id="361277"/>
    <lineage>
        <taxon>Bacteria</taxon>
        <taxon>Bacillati</taxon>
        <taxon>Bacillota</taxon>
        <taxon>Bacilli</taxon>
        <taxon>Bacillales</taxon>
        <taxon>Bacillaceae</taxon>
        <taxon>Terribacillus</taxon>
    </lineage>
</organism>
<accession>A0AAX2EEI4</accession>
<evidence type="ECO:0000313" key="3">
    <source>
        <dbReference type="Proteomes" id="UP000027980"/>
    </source>
</evidence>
<name>A0A075LUY9_9BACI</name>
<dbReference type="GeneID" id="34223332"/>
<dbReference type="InterPro" id="IPR050484">
    <property type="entry name" value="Transf_Hexapept/Carb_Anhydrase"/>
</dbReference>